<dbReference type="PROSITE" id="PS50878">
    <property type="entry name" value="RT_POL"/>
    <property type="match status" value="1"/>
</dbReference>
<dbReference type="PANTHER" id="PTHR47027:SF20">
    <property type="entry name" value="REVERSE TRANSCRIPTASE-LIKE PROTEIN WITH RNA-DIRECTED DNA POLYMERASE DOMAIN"/>
    <property type="match status" value="1"/>
</dbReference>
<dbReference type="Pfam" id="PF00078">
    <property type="entry name" value="RVT_1"/>
    <property type="match status" value="1"/>
</dbReference>
<dbReference type="GO" id="GO:0071897">
    <property type="term" value="P:DNA biosynthetic process"/>
    <property type="evidence" value="ECO:0007669"/>
    <property type="project" value="UniProtKB-ARBA"/>
</dbReference>
<dbReference type="Gene3D" id="3.30.70.270">
    <property type="match status" value="1"/>
</dbReference>
<feature type="coiled-coil region" evidence="1">
    <location>
        <begin position="727"/>
        <end position="754"/>
    </location>
</feature>
<dbReference type="GO" id="GO:0003824">
    <property type="term" value="F:catalytic activity"/>
    <property type="evidence" value="ECO:0007669"/>
    <property type="project" value="InterPro"/>
</dbReference>
<feature type="region of interest" description="Disordered" evidence="2">
    <location>
        <begin position="1"/>
        <end position="21"/>
    </location>
</feature>
<sequence>MVKDRNTKPRNRTGFGHAPGTNKKDFRLGTWNIRTLYKAGAFDNLLHEARRYNIDLLAIQETRWAGNGDVNKNGYKFIYGGTDKHELGTGFLIKTNFENEIKDVKFITNRISYIILKGKYKSICLLNAHAPTEDKDQDTKAEFYETLDSVMDSFTGHSMKILLGDMNAKLGHEHMYRPALGNYSLHACSNDNGVRLLEFALSKNMLVKSTMFPHRRIHKGTWISPDGRTINQIDHVLVDKRWQSNILDVRTYRDADVDSDHMLVIVKLRERIKSQNQGKSYQRKLDQDKLKDPILQRQFQQKLSEEIENNESNMGEDKTINDINSQLTNIVYNGAKELLGFVKKPKQNKWFDEECKTAIERRREKRLIAIDTRDTTRIEEYREERRKVKKLTRKKKREHLNNKLDQIEKEDRMKQVRSFYQLVNQQRRRMPNKSSTVKDKNGITLTGKEPVLSRWAEYFKELLNVEQDNQVEELATHENEAEEETPTLHETVQAIKRLKNNKTPGTDELTSELLKKGGPMLREEIHKLIVKCWETETIPDQWREVIIIPLHKKNDPTDCNNYRGIALLNTCYKILSLIILSRIEAHTNGKIGEYQAGFRRNRSTTDQIHTLRNILEKRVERNIDTCILFIDFRKSYDCLIRNAIWNAMHELSIPRKLVNLVKQCCMGAVNKVRVGGEMSSAFEVETGLKQGDGISPLLFNITLQKVIQDLWQDETLICKLLAFADDIAMIGNTMEEIEESLKIVEERAKEVGLKINTEKTKYMLISKNTETRLNTTVIINNQTFEQVTDFKYLGVTINENNRIEPEIRNRMNNACRSLYSMNHILISKRISKNAKLKIYDTIIKPVLLYGSETWPIKQNILLKMQAFENRILRKIFGPTIDQDTNMLRRRKNRELEEMYNKPMISNVIQAKVLQWAGHVARADDSSNIKRTLDLQYNQARAIGRPRIKWEDGVENTLRSIGIQEEWRSIAQDRHEWRRLVNQVKDPRGL</sequence>
<name>A0A8D8Q0H9_9HEMI</name>
<dbReference type="InterPro" id="IPR000477">
    <property type="entry name" value="RT_dom"/>
</dbReference>
<evidence type="ECO:0000256" key="1">
    <source>
        <dbReference type="SAM" id="Coils"/>
    </source>
</evidence>
<dbReference type="SUPFAM" id="SSF56219">
    <property type="entry name" value="DNase I-like"/>
    <property type="match status" value="1"/>
</dbReference>
<dbReference type="Gene3D" id="3.60.10.10">
    <property type="entry name" value="Endonuclease/exonuclease/phosphatase"/>
    <property type="match status" value="1"/>
</dbReference>
<feature type="domain" description="Reverse transcriptase" evidence="3">
    <location>
        <begin position="531"/>
        <end position="797"/>
    </location>
</feature>
<dbReference type="InterPro" id="IPR043502">
    <property type="entry name" value="DNA/RNA_pol_sf"/>
</dbReference>
<dbReference type="InterPro" id="IPR005135">
    <property type="entry name" value="Endo/exonuclease/phosphatase"/>
</dbReference>
<dbReference type="PANTHER" id="PTHR47027">
    <property type="entry name" value="REVERSE TRANSCRIPTASE DOMAIN-CONTAINING PROTEIN"/>
    <property type="match status" value="1"/>
</dbReference>
<evidence type="ECO:0000259" key="3">
    <source>
        <dbReference type="PROSITE" id="PS50878"/>
    </source>
</evidence>
<proteinExistence type="predicted"/>
<protein>
    <submittedName>
        <fullName evidence="4">Craniofacial development protein 2</fullName>
    </submittedName>
</protein>
<dbReference type="InterPro" id="IPR043128">
    <property type="entry name" value="Rev_trsase/Diguanyl_cyclase"/>
</dbReference>
<dbReference type="SUPFAM" id="SSF56672">
    <property type="entry name" value="DNA/RNA polymerases"/>
    <property type="match status" value="1"/>
</dbReference>
<keyword evidence="1" id="KW-0175">Coiled coil</keyword>
<dbReference type="EMBL" id="HBUF01049077">
    <property type="protein sequence ID" value="CAG6621024.1"/>
    <property type="molecule type" value="Transcribed_RNA"/>
</dbReference>
<dbReference type="CDD" id="cd01650">
    <property type="entry name" value="RT_nLTR_like"/>
    <property type="match status" value="1"/>
</dbReference>
<evidence type="ECO:0000313" key="4">
    <source>
        <dbReference type="EMBL" id="CAG6621024.1"/>
    </source>
</evidence>
<dbReference type="CDD" id="cd09076">
    <property type="entry name" value="L1-EN"/>
    <property type="match status" value="1"/>
</dbReference>
<organism evidence="4">
    <name type="scientific">Cacopsylla melanoneura</name>
    <dbReference type="NCBI Taxonomy" id="428564"/>
    <lineage>
        <taxon>Eukaryota</taxon>
        <taxon>Metazoa</taxon>
        <taxon>Ecdysozoa</taxon>
        <taxon>Arthropoda</taxon>
        <taxon>Hexapoda</taxon>
        <taxon>Insecta</taxon>
        <taxon>Pterygota</taxon>
        <taxon>Neoptera</taxon>
        <taxon>Paraneoptera</taxon>
        <taxon>Hemiptera</taxon>
        <taxon>Sternorrhyncha</taxon>
        <taxon>Psylloidea</taxon>
        <taxon>Psyllidae</taxon>
        <taxon>Psyllinae</taxon>
        <taxon>Cacopsylla</taxon>
    </lineage>
</organism>
<feature type="coiled-coil region" evidence="1">
    <location>
        <begin position="378"/>
        <end position="410"/>
    </location>
</feature>
<reference evidence="4" key="1">
    <citation type="submission" date="2021-05" db="EMBL/GenBank/DDBJ databases">
        <authorList>
            <person name="Alioto T."/>
            <person name="Alioto T."/>
            <person name="Gomez Garrido J."/>
        </authorList>
    </citation>
    <scope>NUCLEOTIDE SEQUENCE</scope>
</reference>
<evidence type="ECO:0000256" key="2">
    <source>
        <dbReference type="SAM" id="MobiDB-lite"/>
    </source>
</evidence>
<dbReference type="Pfam" id="PF03372">
    <property type="entry name" value="Exo_endo_phos"/>
    <property type="match status" value="1"/>
</dbReference>
<accession>A0A8D8Q0H9</accession>
<dbReference type="InterPro" id="IPR036691">
    <property type="entry name" value="Endo/exonu/phosph_ase_sf"/>
</dbReference>
<dbReference type="AlphaFoldDB" id="A0A8D8Q0H9"/>